<comment type="pathway">
    <text evidence="2">Protein modification; protein ubiquitination.</text>
</comment>
<evidence type="ECO:0000313" key="10">
    <source>
        <dbReference type="Proteomes" id="UP000321393"/>
    </source>
</evidence>
<feature type="domain" description="F-box" evidence="7">
    <location>
        <begin position="167"/>
        <end position="202"/>
    </location>
</feature>
<evidence type="ECO:0000256" key="1">
    <source>
        <dbReference type="ARBA" id="ARBA00004123"/>
    </source>
</evidence>
<protein>
    <submittedName>
        <fullName evidence="9">EIN3-binding F-box protein 1-like isoform X2</fullName>
    </submittedName>
</protein>
<accession>A0A5A7V2X7</accession>
<name>A0A5A7V2X7_CUCMM</name>
<dbReference type="PANTHER" id="PTHR13318">
    <property type="entry name" value="PARTNER OF PAIRED, ISOFORM B-RELATED"/>
    <property type="match status" value="1"/>
</dbReference>
<dbReference type="GO" id="GO:0010105">
    <property type="term" value="P:negative regulation of ethylene-activated signaling pathway"/>
    <property type="evidence" value="ECO:0007669"/>
    <property type="project" value="UniProtKB-ARBA"/>
</dbReference>
<dbReference type="STRING" id="1194695.A0A5A7V2X7"/>
<keyword evidence="4" id="KW-0833">Ubl conjugation pathway</keyword>
<dbReference type="SUPFAM" id="SSF52047">
    <property type="entry name" value="RNI-like"/>
    <property type="match status" value="2"/>
</dbReference>
<dbReference type="FunFam" id="3.80.10.10:FF:000473">
    <property type="entry name" value="EIN3-binding F-box protein 1"/>
    <property type="match status" value="1"/>
</dbReference>
<evidence type="ECO:0000259" key="7">
    <source>
        <dbReference type="Pfam" id="PF12937"/>
    </source>
</evidence>
<keyword evidence="5" id="KW-0539">Nucleus</keyword>
<dbReference type="AlphaFoldDB" id="A0A5A7V2X7"/>
<dbReference type="Gene3D" id="1.20.1280.50">
    <property type="match status" value="1"/>
</dbReference>
<dbReference type="InterPro" id="IPR032675">
    <property type="entry name" value="LRR_dom_sf"/>
</dbReference>
<evidence type="ECO:0000256" key="4">
    <source>
        <dbReference type="ARBA" id="ARBA00022786"/>
    </source>
</evidence>
<dbReference type="GO" id="GO:0005634">
    <property type="term" value="C:nucleus"/>
    <property type="evidence" value="ECO:0007669"/>
    <property type="project" value="UniProtKB-SubCell"/>
</dbReference>
<reference evidence="9 10" key="1">
    <citation type="submission" date="2019-08" db="EMBL/GenBank/DDBJ databases">
        <title>Draft genome sequences of two oriental melons (Cucumis melo L. var makuwa).</title>
        <authorList>
            <person name="Kwon S.-Y."/>
        </authorList>
    </citation>
    <scope>NUCLEOTIDE SEQUENCE [LARGE SCALE GENOMIC DNA]</scope>
    <source>
        <strain evidence="10">cv. SW 3</strain>
        <tissue evidence="9">Leaf</tissue>
    </source>
</reference>
<dbReference type="GO" id="GO:0031146">
    <property type="term" value="P:SCF-dependent proteasomal ubiquitin-dependent protein catabolic process"/>
    <property type="evidence" value="ECO:0007669"/>
    <property type="project" value="TreeGrafter"/>
</dbReference>
<dbReference type="FunFam" id="3.80.10.10:FF:000451">
    <property type="entry name" value="EIN3-binding F-box protein 1"/>
    <property type="match status" value="1"/>
</dbReference>
<sequence length="757" mass="81269">MTSQGNTSKALSDIGKRPNTHSCSREIQSFEDTPPFEVAKNIWEQISKPPKGGIVIKENHAIDEHYSSSKPSSEEMPHPNIMSVMLLFSLLLLRCSVAVPMPALVNYGGDDEYYPGGSFYSSPMDLDAFLPTSSHVDLYFRPSKRARIGAPVVFGGREFEQECTPSIEALPDECLFEIFRHLHSARERSSCAGVSKRWLMLLSTIRKAEICKSRSTCISQTVECSNVEQQKTISVVNCDEDQEDESNGFLTRCLEGKKATDVRLAAIAVGTSGRGGLGKLSIRGSNSTRGVTNLGLSAIAHGCPSLRMLSLWNVPSVGDEGLFEIARECHLLEKLDLCHCPSISDKGLIAIAEQCTNLTSLSIESCPKIGNEGLQAIGKLCSKLQTISIRDCPRVGDQGVSSLFASSSCAIMKVKIQALNITDFSLAVIGHYGQAITHLTLSGLQNVSEKGFWVMGSAQGLKKLTMMTIASCRGMTDVSLEAMGKGIANLKQMCIQKCCFVSDNGLIAFAKAAGSLEMLQLEECNRITLLGIGGALSNHIRNLKSLTVVKCLGIKDIAQEVTLPSLCTSLRSLSVQNCPGFGSASLSMVGKLCPQLQHVELIGLYGITDASMFPLLETCEGLVKVNLSGCINLTDETVSTLVRLHGGTIEVLNLDGCRKITDASLVAIADACLLLNELDASKCAVTDAGLAVLSSSEQINLQVLSLSGCSEVSNKSLPFLERLGKSLVGLNLKNCHSISSGTVGTIVENLWRCDILV</sequence>
<evidence type="ECO:0000256" key="3">
    <source>
        <dbReference type="ARBA" id="ARBA00022745"/>
    </source>
</evidence>
<dbReference type="Gene3D" id="3.80.10.10">
    <property type="entry name" value="Ribonuclease Inhibitor"/>
    <property type="match status" value="3"/>
</dbReference>
<gene>
    <name evidence="9" type="ORF">E6C27_scaffold41G001790</name>
</gene>
<feature type="domain" description="F-box/LRR-repeat protein 15-like leucin rich repeat" evidence="8">
    <location>
        <begin position="591"/>
        <end position="749"/>
    </location>
</feature>
<evidence type="ECO:0000259" key="8">
    <source>
        <dbReference type="Pfam" id="PF25372"/>
    </source>
</evidence>
<proteinExistence type="predicted"/>
<dbReference type="CDD" id="cd22159">
    <property type="entry name" value="F-box_AtTIR1-like"/>
    <property type="match status" value="1"/>
</dbReference>
<dbReference type="GO" id="GO:0019005">
    <property type="term" value="C:SCF ubiquitin ligase complex"/>
    <property type="evidence" value="ECO:0007669"/>
    <property type="project" value="TreeGrafter"/>
</dbReference>
<feature type="domain" description="F-box/LRR-repeat protein 15-like leucin rich repeat" evidence="8">
    <location>
        <begin position="287"/>
        <end position="510"/>
    </location>
</feature>
<feature type="compositionally biased region" description="Polar residues" evidence="6">
    <location>
        <begin position="20"/>
        <end position="30"/>
    </location>
</feature>
<feature type="region of interest" description="Disordered" evidence="6">
    <location>
        <begin position="1"/>
        <end position="30"/>
    </location>
</feature>
<dbReference type="InterPro" id="IPR057207">
    <property type="entry name" value="FBXL15_LRR"/>
</dbReference>
<evidence type="ECO:0000256" key="2">
    <source>
        <dbReference type="ARBA" id="ARBA00004906"/>
    </source>
</evidence>
<organism evidence="9 10">
    <name type="scientific">Cucumis melo var. makuwa</name>
    <name type="common">Oriental melon</name>
    <dbReference type="NCBI Taxonomy" id="1194695"/>
    <lineage>
        <taxon>Eukaryota</taxon>
        <taxon>Viridiplantae</taxon>
        <taxon>Streptophyta</taxon>
        <taxon>Embryophyta</taxon>
        <taxon>Tracheophyta</taxon>
        <taxon>Spermatophyta</taxon>
        <taxon>Magnoliopsida</taxon>
        <taxon>eudicotyledons</taxon>
        <taxon>Gunneridae</taxon>
        <taxon>Pentapetalae</taxon>
        <taxon>rosids</taxon>
        <taxon>fabids</taxon>
        <taxon>Cucurbitales</taxon>
        <taxon>Cucurbitaceae</taxon>
        <taxon>Benincaseae</taxon>
        <taxon>Cucumis</taxon>
    </lineage>
</organism>
<evidence type="ECO:0000256" key="5">
    <source>
        <dbReference type="ARBA" id="ARBA00023242"/>
    </source>
</evidence>
<dbReference type="Pfam" id="PF12937">
    <property type="entry name" value="F-box-like"/>
    <property type="match status" value="1"/>
</dbReference>
<dbReference type="SUPFAM" id="SSF81383">
    <property type="entry name" value="F-box domain"/>
    <property type="match status" value="1"/>
</dbReference>
<keyword evidence="3" id="KW-0936">Ethylene signaling pathway</keyword>
<evidence type="ECO:0000256" key="6">
    <source>
        <dbReference type="SAM" id="MobiDB-lite"/>
    </source>
</evidence>
<dbReference type="InterPro" id="IPR006553">
    <property type="entry name" value="Leu-rich_rpt_Cys-con_subtyp"/>
</dbReference>
<dbReference type="OrthoDB" id="550575at2759"/>
<dbReference type="FunFam" id="3.80.10.10:FF:000595">
    <property type="entry name" value="EIN3-binding F-box protein 1"/>
    <property type="match status" value="1"/>
</dbReference>
<dbReference type="InterPro" id="IPR001810">
    <property type="entry name" value="F-box_dom"/>
</dbReference>
<comment type="subcellular location">
    <subcellularLocation>
        <location evidence="1">Nucleus</location>
    </subcellularLocation>
</comment>
<dbReference type="EMBL" id="SSTE01004780">
    <property type="protein sequence ID" value="KAA0061614.1"/>
    <property type="molecule type" value="Genomic_DNA"/>
</dbReference>
<evidence type="ECO:0000313" key="9">
    <source>
        <dbReference type="EMBL" id="KAA0061614.1"/>
    </source>
</evidence>
<dbReference type="SMART" id="SM00367">
    <property type="entry name" value="LRR_CC"/>
    <property type="match status" value="13"/>
</dbReference>
<dbReference type="PANTHER" id="PTHR13318:SF105">
    <property type="entry name" value="F-BOX_LRR-REPEAT PROTEIN 3"/>
    <property type="match status" value="1"/>
</dbReference>
<dbReference type="InterPro" id="IPR036047">
    <property type="entry name" value="F-box-like_dom_sf"/>
</dbReference>
<dbReference type="Pfam" id="PF25372">
    <property type="entry name" value="DUF7885"/>
    <property type="match status" value="2"/>
</dbReference>
<dbReference type="FunFam" id="1.20.1280.50:FF:000084">
    <property type="entry name" value="EIN3-binding F-box protein 1"/>
    <property type="match status" value="1"/>
</dbReference>
<feature type="compositionally biased region" description="Polar residues" evidence="6">
    <location>
        <begin position="1"/>
        <end position="10"/>
    </location>
</feature>
<dbReference type="Proteomes" id="UP000321393">
    <property type="component" value="Unassembled WGS sequence"/>
</dbReference>
<comment type="caution">
    <text evidence="9">The sequence shown here is derived from an EMBL/GenBank/DDBJ whole genome shotgun (WGS) entry which is preliminary data.</text>
</comment>
<dbReference type="GO" id="GO:0009873">
    <property type="term" value="P:ethylene-activated signaling pathway"/>
    <property type="evidence" value="ECO:0007669"/>
    <property type="project" value="UniProtKB-KW"/>
</dbReference>